<evidence type="ECO:0000256" key="1">
    <source>
        <dbReference type="SAM" id="MobiDB-lite"/>
    </source>
</evidence>
<gene>
    <name evidence="3" type="ORF">EJ05DRAFT_500974</name>
</gene>
<dbReference type="Pfam" id="PF22749">
    <property type="entry name" value="Arb2"/>
    <property type="match status" value="1"/>
</dbReference>
<dbReference type="InterPro" id="IPR048263">
    <property type="entry name" value="Arb2"/>
</dbReference>
<dbReference type="Proteomes" id="UP000799437">
    <property type="component" value="Unassembled WGS sequence"/>
</dbReference>
<evidence type="ECO:0000313" key="4">
    <source>
        <dbReference type="Proteomes" id="UP000799437"/>
    </source>
</evidence>
<sequence length="622" mass="69374">MFRRLEDGLVKDHPDPHWPDDMNKLGCFITEDGLLRRKDKPDQRFDYWVTNHERYNEVHREAMQKCIRREIDSRMAQLGIEKLYMPQLIYEEPRDEPHIPIYAPPVEILRARKRVIILINDDFQDLGVLAYRHLYEQGGFEHGSCVSTVKDLIARSPPLGVDGDVNPETAAQSRGAPALIVLNPGQLRYSHKYNCAMTRISWLAMPRKSIAHPATAFDGDENTVPGHRTIEDHIKTVFEQVVGDTRFVSPEAEVYVIAVSEGARATLDILDENWPKYSQRLTGLALMDPPGNYKVWDVNFRSFLKYRTRAWIKSERSSNTLLETHFTALPDNFKVYDIANADQEHYPPEENRSGVPLVKHETNWLENVTQGVSRQQIKEIIGFNDTKAYLDHVKNIGAESVLTSAGNSMINLPKAAASAQSSTSGHASKIVQSATAETGANAKNLESRIDQLVKDSFSQALYPTFSGGDPVIAEMLFPQVKGSVLDFFEEIAQDPTAYRNPEFALTPRTAAAEIADAVDALDLMDPDEAGRLYDGDTPLQLDGATSEVQKVPFAGTMVDSQLLNKAGLSDVSRERSTSVTLVNTDCVEQCHEQESEAKVGKLGECKGGDDKSGQDLRKDSGA</sequence>
<name>A0A6A6W787_9PEZI</name>
<dbReference type="PANTHER" id="PTHR21357:SF4">
    <property type="entry name" value="FAM172 FAMILY PROTEIN HOMOLOG CG10038"/>
    <property type="match status" value="1"/>
</dbReference>
<dbReference type="GO" id="GO:0005634">
    <property type="term" value="C:nucleus"/>
    <property type="evidence" value="ECO:0007669"/>
    <property type="project" value="TreeGrafter"/>
</dbReference>
<dbReference type="RefSeq" id="XP_033599888.1">
    <property type="nucleotide sequence ID" value="XM_033747052.1"/>
</dbReference>
<dbReference type="EMBL" id="ML996573">
    <property type="protein sequence ID" value="KAF2757437.1"/>
    <property type="molecule type" value="Genomic_DNA"/>
</dbReference>
<organism evidence="3 4">
    <name type="scientific">Pseudovirgaria hyperparasitica</name>
    <dbReference type="NCBI Taxonomy" id="470096"/>
    <lineage>
        <taxon>Eukaryota</taxon>
        <taxon>Fungi</taxon>
        <taxon>Dikarya</taxon>
        <taxon>Ascomycota</taxon>
        <taxon>Pezizomycotina</taxon>
        <taxon>Dothideomycetes</taxon>
        <taxon>Dothideomycetes incertae sedis</taxon>
        <taxon>Acrospermales</taxon>
        <taxon>Acrospermaceae</taxon>
        <taxon>Pseudovirgaria</taxon>
    </lineage>
</organism>
<feature type="region of interest" description="Disordered" evidence="1">
    <location>
        <begin position="602"/>
        <end position="622"/>
    </location>
</feature>
<proteinExistence type="predicted"/>
<dbReference type="AlphaFoldDB" id="A0A6A6W787"/>
<dbReference type="GO" id="GO:0031048">
    <property type="term" value="P:regulatory ncRNA-mediated heterochromatin formation"/>
    <property type="evidence" value="ECO:0007669"/>
    <property type="project" value="TreeGrafter"/>
</dbReference>
<keyword evidence="4" id="KW-1185">Reference proteome</keyword>
<dbReference type="InterPro" id="IPR053858">
    <property type="entry name" value="Arb2_dom"/>
</dbReference>
<feature type="domain" description="Arb2" evidence="2">
    <location>
        <begin position="19"/>
        <end position="316"/>
    </location>
</feature>
<protein>
    <recommendedName>
        <fullName evidence="2">Arb2 domain-containing protein</fullName>
    </recommendedName>
</protein>
<evidence type="ECO:0000313" key="3">
    <source>
        <dbReference type="EMBL" id="KAF2757437.1"/>
    </source>
</evidence>
<accession>A0A6A6W787</accession>
<dbReference type="OrthoDB" id="421951at2759"/>
<dbReference type="GeneID" id="54488106"/>
<reference evidence="3" key="1">
    <citation type="journal article" date="2020" name="Stud. Mycol.">
        <title>101 Dothideomycetes genomes: a test case for predicting lifestyles and emergence of pathogens.</title>
        <authorList>
            <person name="Haridas S."/>
            <person name="Albert R."/>
            <person name="Binder M."/>
            <person name="Bloem J."/>
            <person name="Labutti K."/>
            <person name="Salamov A."/>
            <person name="Andreopoulos B."/>
            <person name="Baker S."/>
            <person name="Barry K."/>
            <person name="Bills G."/>
            <person name="Bluhm B."/>
            <person name="Cannon C."/>
            <person name="Castanera R."/>
            <person name="Culley D."/>
            <person name="Daum C."/>
            <person name="Ezra D."/>
            <person name="Gonzalez J."/>
            <person name="Henrissat B."/>
            <person name="Kuo A."/>
            <person name="Liang C."/>
            <person name="Lipzen A."/>
            <person name="Lutzoni F."/>
            <person name="Magnuson J."/>
            <person name="Mondo S."/>
            <person name="Nolan M."/>
            <person name="Ohm R."/>
            <person name="Pangilinan J."/>
            <person name="Park H.-J."/>
            <person name="Ramirez L."/>
            <person name="Alfaro M."/>
            <person name="Sun H."/>
            <person name="Tritt A."/>
            <person name="Yoshinaga Y."/>
            <person name="Zwiers L.-H."/>
            <person name="Turgeon B."/>
            <person name="Goodwin S."/>
            <person name="Spatafora J."/>
            <person name="Crous P."/>
            <person name="Grigoriev I."/>
        </authorList>
    </citation>
    <scope>NUCLEOTIDE SEQUENCE</scope>
    <source>
        <strain evidence="3">CBS 121739</strain>
    </source>
</reference>
<evidence type="ECO:0000259" key="2">
    <source>
        <dbReference type="Pfam" id="PF22749"/>
    </source>
</evidence>
<dbReference type="GO" id="GO:0035197">
    <property type="term" value="F:siRNA binding"/>
    <property type="evidence" value="ECO:0007669"/>
    <property type="project" value="TreeGrafter"/>
</dbReference>
<dbReference type="PANTHER" id="PTHR21357">
    <property type="entry name" value="FAM172 FAMILY PROTEIN HOMOLOG CG10038"/>
    <property type="match status" value="1"/>
</dbReference>